<keyword evidence="2" id="KW-1185">Reference proteome</keyword>
<dbReference type="EMBL" id="AP025732">
    <property type="protein sequence ID" value="BDI15149.1"/>
    <property type="molecule type" value="Genomic_DNA"/>
</dbReference>
<reference evidence="1" key="1">
    <citation type="submission" date="2022-04" db="EMBL/GenBank/DDBJ databases">
        <title>Complete genome sequence of a cyanobacterium, Nostoc sp. SO-36, isolated in Antarctica.</title>
        <authorList>
            <person name="Kanesaki Y."/>
            <person name="Effendi D."/>
            <person name="Sakamoto T."/>
            <person name="Ohtani S."/>
            <person name="Awai K."/>
        </authorList>
    </citation>
    <scope>NUCLEOTIDE SEQUENCE</scope>
    <source>
        <strain evidence="1">SO-36</strain>
    </source>
</reference>
<organism evidence="1 2">
    <name type="scientific">Nostoc cf. commune SO-36</name>
    <dbReference type="NCBI Taxonomy" id="449208"/>
    <lineage>
        <taxon>Bacteria</taxon>
        <taxon>Bacillati</taxon>
        <taxon>Cyanobacteriota</taxon>
        <taxon>Cyanophyceae</taxon>
        <taxon>Nostocales</taxon>
        <taxon>Nostocaceae</taxon>
        <taxon>Nostoc</taxon>
    </lineage>
</organism>
<sequence>MTQVMEGGVIAAREDYGNIKVSAGELVIIESGGAVTAGARFDEINGKPTAVKTGKGADATIISPHELVIKGTVTTSDQMKLSAGSPLNHYYDDYFSKLPKDAKGKDHYLTAIGEDQFGMLITGTLTSLADDTTLELVSSDDIIIRGNIDVLGHNSDLKISTPTWVYLETFLNVQDNITIECGFDANGNSTNGANTEGSSVYVHGTARINTKQAGSSINIRGAQDVDILGTVVAGGTIGETGVTWAGNDSTVIVTAGQQIFLDTGLLASKSVTMNGGIAGADDNGIGLLVTTAGGATAMGLTSDGSGALIAMNNAGNMEMMGTLVSGGKLVQVFDNNGNLLSQTIDWSGNYGKINIQSAGQAFIGGHTVNKQGEPIETGGYLFAHDYIKVTGGAHSSGTGAYIQAASELVTHAANSSIEINAAQDADVQGLLAPGGEVTTVRDSKGSYMGRYVNVKDFGGQSTIKITAENQVRIGQTLRAGKQIDLIGGIDPVEAGVNHSGKGMVLYGSTQISTWGKDSQINLNAPGRIDILAPAHTNEIEAAGFYEFATGVVSQDVTLKLRLDKVGYKMKLMSLYLLVLLLITLK</sequence>
<name>A0ABN6PYE6_NOSCO</name>
<gene>
    <name evidence="1" type="ORF">ANSO36C_09510</name>
</gene>
<evidence type="ECO:0000313" key="2">
    <source>
        <dbReference type="Proteomes" id="UP001055453"/>
    </source>
</evidence>
<protein>
    <submittedName>
        <fullName evidence="1">Uncharacterized protein</fullName>
    </submittedName>
</protein>
<evidence type="ECO:0000313" key="1">
    <source>
        <dbReference type="EMBL" id="BDI15149.1"/>
    </source>
</evidence>
<dbReference type="Proteomes" id="UP001055453">
    <property type="component" value="Chromosome"/>
</dbReference>
<accession>A0ABN6PYE6</accession>
<proteinExistence type="predicted"/>
<dbReference type="RefSeq" id="WP_251958609.1">
    <property type="nucleotide sequence ID" value="NZ_AP025732.1"/>
</dbReference>